<evidence type="ECO:0000256" key="3">
    <source>
        <dbReference type="ARBA" id="ARBA00022723"/>
    </source>
</evidence>
<keyword evidence="2 14" id="KW-0963">Cytoplasm</keyword>
<evidence type="ECO:0000256" key="13">
    <source>
        <dbReference type="ARBA" id="ARBA00048441"/>
    </source>
</evidence>
<dbReference type="InterPro" id="IPR014729">
    <property type="entry name" value="Rossmann-like_a/b/a_fold"/>
</dbReference>
<feature type="binding site" evidence="14">
    <location>
        <position position="112"/>
    </location>
    <ligand>
        <name>[4Fe-4S] cluster</name>
        <dbReference type="ChEBI" id="CHEBI:49883"/>
    </ligand>
</feature>
<keyword evidence="4 14" id="KW-0560">Oxidoreductase</keyword>
<proteinExistence type="inferred from homology"/>
<name>A0ABV8P3M2_9BURK</name>
<evidence type="ECO:0000256" key="9">
    <source>
        <dbReference type="ARBA" id="ARBA00024386"/>
    </source>
</evidence>
<feature type="binding site" evidence="14">
    <location>
        <position position="194"/>
    </location>
    <ligand>
        <name>[4Fe-4S] cluster</name>
        <dbReference type="ChEBI" id="CHEBI:49883"/>
    </ligand>
</feature>
<comment type="caution">
    <text evidence="16">The sequence shown here is derived from an EMBL/GenBank/DDBJ whole genome shotgun (WGS) entry which is preliminary data.</text>
</comment>
<organism evidence="16 17">
    <name type="scientific">Candidimonas humi</name>
    <dbReference type="NCBI Taxonomy" id="683355"/>
    <lineage>
        <taxon>Bacteria</taxon>
        <taxon>Pseudomonadati</taxon>
        <taxon>Pseudomonadota</taxon>
        <taxon>Betaproteobacteria</taxon>
        <taxon>Burkholderiales</taxon>
        <taxon>Alcaligenaceae</taxon>
        <taxon>Candidimonas</taxon>
    </lineage>
</organism>
<dbReference type="PANTHER" id="PTHR46482:SF9">
    <property type="entry name" value="5'-ADENYLYLSULFATE REDUCTASE 1, CHLOROPLASTIC"/>
    <property type="match status" value="1"/>
</dbReference>
<evidence type="ECO:0000256" key="8">
    <source>
        <dbReference type="ARBA" id="ARBA00024327"/>
    </source>
</evidence>
<comment type="function">
    <text evidence="7 14">Catalyzes the formation of sulfite from adenosine 5'-phosphosulfate (APS) using thioredoxin as an electron donor.</text>
</comment>
<dbReference type="NCBIfam" id="NF002537">
    <property type="entry name" value="PRK02090.1"/>
    <property type="match status" value="1"/>
</dbReference>
<dbReference type="InterPro" id="IPR002500">
    <property type="entry name" value="PAPS_reduct_dom"/>
</dbReference>
<dbReference type="NCBIfam" id="TIGR02055">
    <property type="entry name" value="APS_reductase"/>
    <property type="match status" value="1"/>
</dbReference>
<protein>
    <recommendedName>
        <fullName evidence="10 14">Adenosine 5'-phosphosulfate reductase</fullName>
        <shortName evidence="14">APS reductase</shortName>
        <ecNumber evidence="9 14">1.8.4.10</ecNumber>
    </recommendedName>
    <alternativeName>
        <fullName evidence="12 14">5'-adenylylsulfate reductase</fullName>
    </alternativeName>
    <alternativeName>
        <fullName evidence="11 14">Thioredoxin-dependent 5'-adenylylsulfate reductase</fullName>
    </alternativeName>
</protein>
<evidence type="ECO:0000256" key="12">
    <source>
        <dbReference type="ARBA" id="ARBA00032041"/>
    </source>
</evidence>
<dbReference type="SUPFAM" id="SSF52402">
    <property type="entry name" value="Adenine nucleotide alpha hydrolases-like"/>
    <property type="match status" value="1"/>
</dbReference>
<feature type="domain" description="Phosphoadenosine phosphosulphate reductase" evidence="15">
    <location>
        <begin position="27"/>
        <end position="200"/>
    </location>
</feature>
<comment type="pathway">
    <text evidence="8 14">Sulfur metabolism; hydrogen sulfide biosynthesis; sulfite from sulfate.</text>
</comment>
<accession>A0ABV8P3M2</accession>
<dbReference type="PANTHER" id="PTHR46482">
    <property type="entry name" value="5'-ADENYLYLSULFATE REDUCTASE 3, CHLOROPLASTIC"/>
    <property type="match status" value="1"/>
</dbReference>
<keyword evidence="6 14" id="KW-0411">Iron-sulfur</keyword>
<comment type="catalytic activity">
    <reaction evidence="13 14">
        <text>[thioredoxin]-disulfide + sulfite + AMP + 2 H(+) = adenosine 5'-phosphosulfate + [thioredoxin]-dithiol</text>
        <dbReference type="Rhea" id="RHEA:21976"/>
        <dbReference type="Rhea" id="RHEA-COMP:10698"/>
        <dbReference type="Rhea" id="RHEA-COMP:10700"/>
        <dbReference type="ChEBI" id="CHEBI:15378"/>
        <dbReference type="ChEBI" id="CHEBI:17359"/>
        <dbReference type="ChEBI" id="CHEBI:29950"/>
        <dbReference type="ChEBI" id="CHEBI:50058"/>
        <dbReference type="ChEBI" id="CHEBI:58243"/>
        <dbReference type="ChEBI" id="CHEBI:456215"/>
        <dbReference type="EC" id="1.8.4.10"/>
    </reaction>
</comment>
<keyword evidence="3 14" id="KW-0479">Metal-binding</keyword>
<dbReference type="InterPro" id="IPR004511">
    <property type="entry name" value="PAPS/APS_Rdtase"/>
</dbReference>
<reference evidence="17" key="1">
    <citation type="journal article" date="2019" name="Int. J. Syst. Evol. Microbiol.">
        <title>The Global Catalogue of Microorganisms (GCM) 10K type strain sequencing project: providing services to taxonomists for standard genome sequencing and annotation.</title>
        <authorList>
            <consortium name="The Broad Institute Genomics Platform"/>
            <consortium name="The Broad Institute Genome Sequencing Center for Infectious Disease"/>
            <person name="Wu L."/>
            <person name="Ma J."/>
        </authorList>
    </citation>
    <scope>NUCLEOTIDE SEQUENCE [LARGE SCALE GENOMIC DNA]</scope>
    <source>
        <strain evidence="17">LMG 24813</strain>
    </source>
</reference>
<evidence type="ECO:0000259" key="15">
    <source>
        <dbReference type="Pfam" id="PF01507"/>
    </source>
</evidence>
<dbReference type="Pfam" id="PF01507">
    <property type="entry name" value="PAPS_reduct"/>
    <property type="match status" value="1"/>
</dbReference>
<evidence type="ECO:0000256" key="5">
    <source>
        <dbReference type="ARBA" id="ARBA00023004"/>
    </source>
</evidence>
<evidence type="ECO:0000256" key="6">
    <source>
        <dbReference type="ARBA" id="ARBA00023014"/>
    </source>
</evidence>
<comment type="cofactor">
    <cofactor evidence="14">
        <name>[4Fe-4S] cluster</name>
        <dbReference type="ChEBI" id="CHEBI:49883"/>
    </cofactor>
    <text evidence="14">Binds 1 [4Fe-4S] cluster per subunit.</text>
</comment>
<sequence>MSPEAADLWTALVERVAAIGARHPDAVFASSLAAEDMLLLHAIAEARAPIEVFTLDTGRLHAETLGMIAVIAGRYGIEVRRVRPDEAAVSAHVRQHGEYAFYESLELRKACCGIRKVEPLRRALAGHSAWLTGQRREQSATRTELSEAEFDALFGLRKYNPLAAWTQAQLWGAIRGLDIPYNPLHDQGYPSIGCEPCTRAVRVGEDVRAGRWWWEQRDSLECGLHAGNMAPAGAGGAAVAADAQGGDQADTNGADAPVPAAAEAAAQKLGI</sequence>
<dbReference type="Gene3D" id="3.40.50.620">
    <property type="entry name" value="HUPs"/>
    <property type="match status" value="1"/>
</dbReference>
<dbReference type="Proteomes" id="UP001595848">
    <property type="component" value="Unassembled WGS sequence"/>
</dbReference>
<dbReference type="CDD" id="cd23945">
    <property type="entry name" value="PAPS_reductase"/>
    <property type="match status" value="1"/>
</dbReference>
<feature type="binding site" evidence="14">
    <location>
        <position position="111"/>
    </location>
    <ligand>
        <name>[4Fe-4S] cluster</name>
        <dbReference type="ChEBI" id="CHEBI:49883"/>
    </ligand>
</feature>
<dbReference type="HAMAP" id="MF_00063">
    <property type="entry name" value="CysH"/>
    <property type="match status" value="1"/>
</dbReference>
<dbReference type="EMBL" id="JBHSBV010000006">
    <property type="protein sequence ID" value="MFC4202711.1"/>
    <property type="molecule type" value="Genomic_DNA"/>
</dbReference>
<dbReference type="EC" id="1.8.4.10" evidence="9 14"/>
<feature type="active site" description="Nucleophile; cysteine thiosulfonate intermediate" evidence="14">
    <location>
        <position position="222"/>
    </location>
</feature>
<keyword evidence="5 14" id="KW-0408">Iron</keyword>
<evidence type="ECO:0000256" key="2">
    <source>
        <dbReference type="ARBA" id="ARBA00022490"/>
    </source>
</evidence>
<evidence type="ECO:0000256" key="10">
    <source>
        <dbReference type="ARBA" id="ARBA00029514"/>
    </source>
</evidence>
<dbReference type="InterPro" id="IPR011798">
    <property type="entry name" value="APS_reductase"/>
</dbReference>
<evidence type="ECO:0000256" key="14">
    <source>
        <dbReference type="HAMAP-Rule" id="MF_00063"/>
    </source>
</evidence>
<dbReference type="GO" id="GO:0004604">
    <property type="term" value="F:phosphoadenylyl-sulfate reductase (thioredoxin) activity"/>
    <property type="evidence" value="ECO:0007669"/>
    <property type="project" value="UniProtKB-EC"/>
</dbReference>
<evidence type="ECO:0000313" key="16">
    <source>
        <dbReference type="EMBL" id="MFC4202711.1"/>
    </source>
</evidence>
<comment type="subcellular location">
    <subcellularLocation>
        <location evidence="14">Cytoplasm</location>
    </subcellularLocation>
</comment>
<comment type="similarity">
    <text evidence="1 14">Belongs to the PAPS reductase family. CysH subfamily.</text>
</comment>
<dbReference type="RefSeq" id="WP_376810986.1">
    <property type="nucleotide sequence ID" value="NZ_JAHTBN010000011.1"/>
</dbReference>
<evidence type="ECO:0000256" key="11">
    <source>
        <dbReference type="ARBA" id="ARBA00030894"/>
    </source>
</evidence>
<evidence type="ECO:0000256" key="1">
    <source>
        <dbReference type="ARBA" id="ARBA00009732"/>
    </source>
</evidence>
<feature type="binding site" evidence="14">
    <location>
        <position position="197"/>
    </location>
    <ligand>
        <name>[4Fe-4S] cluster</name>
        <dbReference type="ChEBI" id="CHEBI:49883"/>
    </ligand>
</feature>
<evidence type="ECO:0000256" key="7">
    <source>
        <dbReference type="ARBA" id="ARBA00024298"/>
    </source>
</evidence>
<evidence type="ECO:0000256" key="4">
    <source>
        <dbReference type="ARBA" id="ARBA00023002"/>
    </source>
</evidence>
<evidence type="ECO:0000313" key="17">
    <source>
        <dbReference type="Proteomes" id="UP001595848"/>
    </source>
</evidence>
<gene>
    <name evidence="14" type="primary">cysH</name>
    <name evidence="16" type="ORF">ACFOY1_17300</name>
</gene>
<keyword evidence="17" id="KW-1185">Reference proteome</keyword>